<keyword evidence="9" id="KW-1185">Reference proteome</keyword>
<dbReference type="GO" id="GO:0046872">
    <property type="term" value="F:metal ion binding"/>
    <property type="evidence" value="ECO:0007669"/>
    <property type="project" value="UniProtKB-KW"/>
</dbReference>
<keyword evidence="3" id="KW-0479">Metal-binding</keyword>
<dbReference type="PANTHER" id="PTHR47354:SF1">
    <property type="entry name" value="CARNITINE MONOOXYGENASE REDUCTASE SUBUNIT"/>
    <property type="match status" value="1"/>
</dbReference>
<dbReference type="Proteomes" id="UP000261931">
    <property type="component" value="Unassembled WGS sequence"/>
</dbReference>
<dbReference type="InterPro" id="IPR050415">
    <property type="entry name" value="MRET"/>
</dbReference>
<evidence type="ECO:0000259" key="7">
    <source>
        <dbReference type="PROSITE" id="PS51384"/>
    </source>
</evidence>
<dbReference type="InterPro" id="IPR039261">
    <property type="entry name" value="FNR_nucleotide-bd"/>
</dbReference>
<gene>
    <name evidence="8" type="ORF">DY262_08785</name>
</gene>
<dbReference type="Gene3D" id="2.40.30.10">
    <property type="entry name" value="Translation factors"/>
    <property type="match status" value="1"/>
</dbReference>
<comment type="caution">
    <text evidence="8">The sequence shown here is derived from an EMBL/GenBank/DDBJ whole genome shotgun (WGS) entry which is preliminary data.</text>
</comment>
<organism evidence="8 9">
    <name type="scientific">Hydrogenophaga borbori</name>
    <dbReference type="NCBI Taxonomy" id="2294117"/>
    <lineage>
        <taxon>Bacteria</taxon>
        <taxon>Pseudomonadati</taxon>
        <taxon>Pseudomonadota</taxon>
        <taxon>Betaproteobacteria</taxon>
        <taxon>Burkholderiales</taxon>
        <taxon>Comamonadaceae</taxon>
        <taxon>Hydrogenophaga</taxon>
    </lineage>
</organism>
<evidence type="ECO:0000256" key="3">
    <source>
        <dbReference type="ARBA" id="ARBA00022723"/>
    </source>
</evidence>
<dbReference type="Gene3D" id="3.40.50.80">
    <property type="entry name" value="Nucleotide-binding domain of ferredoxin-NADP reductase (FNR) module"/>
    <property type="match status" value="1"/>
</dbReference>
<name>A0A372EKK6_9BURK</name>
<dbReference type="CDD" id="cd00207">
    <property type="entry name" value="fer2"/>
    <property type="match status" value="1"/>
</dbReference>
<keyword evidence="5" id="KW-0408">Iron</keyword>
<dbReference type="PROSITE" id="PS51384">
    <property type="entry name" value="FAD_FR"/>
    <property type="match status" value="1"/>
</dbReference>
<dbReference type="GO" id="GO:0016491">
    <property type="term" value="F:oxidoreductase activity"/>
    <property type="evidence" value="ECO:0007669"/>
    <property type="project" value="UniProtKB-KW"/>
</dbReference>
<accession>A0A372EKK6</accession>
<keyword evidence="2" id="KW-0001">2Fe-2S</keyword>
<dbReference type="InterPro" id="IPR036010">
    <property type="entry name" value="2Fe-2S_ferredoxin-like_sf"/>
</dbReference>
<dbReference type="EMBL" id="QVLS01000004">
    <property type="protein sequence ID" value="RFP79627.1"/>
    <property type="molecule type" value="Genomic_DNA"/>
</dbReference>
<dbReference type="AlphaFoldDB" id="A0A372EKK6"/>
<dbReference type="PRINTS" id="PR00409">
    <property type="entry name" value="PHDIOXRDTASE"/>
</dbReference>
<keyword evidence="1" id="KW-0285">Flavoprotein</keyword>
<protein>
    <submittedName>
        <fullName evidence="8">Oxidoreductase</fullName>
    </submittedName>
</protein>
<keyword evidence="6" id="KW-0411">Iron-sulfur</keyword>
<dbReference type="InterPro" id="IPR006058">
    <property type="entry name" value="2Fe2S_fd_BS"/>
</dbReference>
<dbReference type="PANTHER" id="PTHR47354">
    <property type="entry name" value="NADH OXIDOREDUCTASE HCR"/>
    <property type="match status" value="1"/>
</dbReference>
<dbReference type="RefSeq" id="WP_116958559.1">
    <property type="nucleotide sequence ID" value="NZ_QVLS01000004.1"/>
</dbReference>
<evidence type="ECO:0000313" key="8">
    <source>
        <dbReference type="EMBL" id="RFP79627.1"/>
    </source>
</evidence>
<reference evidence="8 9" key="1">
    <citation type="submission" date="2018-08" db="EMBL/GenBank/DDBJ databases">
        <title>Hydrogenophaga sp. LA-38 isolated from sludge.</title>
        <authorList>
            <person name="Im W.-T."/>
        </authorList>
    </citation>
    <scope>NUCLEOTIDE SEQUENCE [LARGE SCALE GENOMIC DNA]</scope>
    <source>
        <strain evidence="8 9">LA-38</strain>
    </source>
</reference>
<dbReference type="Gene3D" id="3.10.20.30">
    <property type="match status" value="1"/>
</dbReference>
<dbReference type="SUPFAM" id="SSF63380">
    <property type="entry name" value="Riboflavin synthase domain-like"/>
    <property type="match status" value="1"/>
</dbReference>
<dbReference type="InterPro" id="IPR017927">
    <property type="entry name" value="FAD-bd_FR_type"/>
</dbReference>
<keyword evidence="4" id="KW-0560">Oxidoreductase</keyword>
<evidence type="ECO:0000313" key="9">
    <source>
        <dbReference type="Proteomes" id="UP000261931"/>
    </source>
</evidence>
<dbReference type="SUPFAM" id="SSF52343">
    <property type="entry name" value="Ferredoxin reductase-like, C-terminal NADP-linked domain"/>
    <property type="match status" value="1"/>
</dbReference>
<evidence type="ECO:0000256" key="1">
    <source>
        <dbReference type="ARBA" id="ARBA00022630"/>
    </source>
</evidence>
<sequence>MNAPDTTALPAALSADPTRGEFTVRVARVLRHTAEVSGYRLERCDGQALPAAEAGAHIDLYLPGGLARSYSLCGEPALSAEGYEIAVKREDAGRGGSRAVHEHLREGRLLRIGRPRCLFPLAPQAPHHRLLGGGIGVTPLVAMAHALHARGAAFDLHVFVRSAEHLPLRAALEAAPWRGCVTVHRDDAPATRTDPAALVAQAPAGAHLYYCGPEGFMAALREASRDWPAERVHFEHFGAPPAAATPGTGAGFELILARRQQRLHVPAGKSIAMVLHGAGIPVDTVCEQGICASCITPYLDGTPDHQDSCLTDEERATHVAVCCARALTPTLTLDI</sequence>
<evidence type="ECO:0000256" key="5">
    <source>
        <dbReference type="ARBA" id="ARBA00023004"/>
    </source>
</evidence>
<feature type="domain" description="FAD-binding FR-type" evidence="7">
    <location>
        <begin position="19"/>
        <end position="122"/>
    </location>
</feature>
<dbReference type="PROSITE" id="PS00197">
    <property type="entry name" value="2FE2S_FER_1"/>
    <property type="match status" value="1"/>
</dbReference>
<dbReference type="InterPro" id="IPR001041">
    <property type="entry name" value="2Fe-2S_ferredoxin-type"/>
</dbReference>
<evidence type="ECO:0000256" key="2">
    <source>
        <dbReference type="ARBA" id="ARBA00022714"/>
    </source>
</evidence>
<dbReference type="SUPFAM" id="SSF54292">
    <property type="entry name" value="2Fe-2S ferredoxin-like"/>
    <property type="match status" value="1"/>
</dbReference>
<dbReference type="InterPro" id="IPR012675">
    <property type="entry name" value="Beta-grasp_dom_sf"/>
</dbReference>
<dbReference type="InterPro" id="IPR017938">
    <property type="entry name" value="Riboflavin_synthase-like_b-brl"/>
</dbReference>
<dbReference type="GO" id="GO:0051537">
    <property type="term" value="F:2 iron, 2 sulfur cluster binding"/>
    <property type="evidence" value="ECO:0007669"/>
    <property type="project" value="UniProtKB-KW"/>
</dbReference>
<proteinExistence type="predicted"/>
<dbReference type="CDD" id="cd06185">
    <property type="entry name" value="PDR_like"/>
    <property type="match status" value="1"/>
</dbReference>
<evidence type="ECO:0000256" key="4">
    <source>
        <dbReference type="ARBA" id="ARBA00023002"/>
    </source>
</evidence>
<evidence type="ECO:0000256" key="6">
    <source>
        <dbReference type="ARBA" id="ARBA00023014"/>
    </source>
</evidence>
<dbReference type="Pfam" id="PF00111">
    <property type="entry name" value="Fer2"/>
    <property type="match status" value="1"/>
</dbReference>